<evidence type="ECO:0000259" key="2">
    <source>
        <dbReference type="PROSITE" id="PS51043"/>
    </source>
</evidence>
<dbReference type="InterPro" id="IPR004177">
    <property type="entry name" value="DDHD_dom"/>
</dbReference>
<dbReference type="RefSeq" id="XP_013258153.1">
    <property type="nucleotide sequence ID" value="XM_013402699.1"/>
</dbReference>
<feature type="domain" description="DDHD" evidence="2">
    <location>
        <begin position="719"/>
        <end position="921"/>
    </location>
</feature>
<dbReference type="STRING" id="1182545.A0A072P8E7"/>
<dbReference type="InterPro" id="IPR058055">
    <property type="entry name" value="PA-PLA1"/>
</dbReference>
<evidence type="ECO:0000256" key="1">
    <source>
        <dbReference type="SAM" id="MobiDB-lite"/>
    </source>
</evidence>
<dbReference type="InterPro" id="IPR029058">
    <property type="entry name" value="AB_hydrolase_fold"/>
</dbReference>
<dbReference type="VEuPathDB" id="FungiDB:A1O9_08313"/>
<dbReference type="PROSITE" id="PS51043">
    <property type="entry name" value="DDHD"/>
    <property type="match status" value="1"/>
</dbReference>
<keyword evidence="4" id="KW-1185">Reference proteome</keyword>
<dbReference type="OrthoDB" id="69269at2759"/>
<feature type="compositionally biased region" description="Polar residues" evidence="1">
    <location>
        <begin position="241"/>
        <end position="255"/>
    </location>
</feature>
<feature type="compositionally biased region" description="Basic and acidic residues" evidence="1">
    <location>
        <begin position="168"/>
        <end position="181"/>
    </location>
</feature>
<protein>
    <recommendedName>
        <fullName evidence="2">DDHD domain-containing protein</fullName>
    </recommendedName>
</protein>
<feature type="region of interest" description="Disordered" evidence="1">
    <location>
        <begin position="81"/>
        <end position="287"/>
    </location>
</feature>
<feature type="compositionally biased region" description="Low complexity" evidence="1">
    <location>
        <begin position="107"/>
        <end position="117"/>
    </location>
</feature>
<feature type="compositionally biased region" description="Basic residues" evidence="1">
    <location>
        <begin position="182"/>
        <end position="197"/>
    </location>
</feature>
<accession>A0A072P8E7</accession>
<dbReference type="EMBL" id="AMGV01000007">
    <property type="protein sequence ID" value="KEF55563.1"/>
    <property type="molecule type" value="Genomic_DNA"/>
</dbReference>
<name>A0A072P8E7_9EURO</name>
<sequence>MAAITHSFGPTCALFEEPEHAGDEGHPRPHVKAQFFYVSSLPIDDPLSPLPPISADKAVNLPPQPFSIRDNAALEEAWTAFQKEGHARGGSQNPRGISAFQKFRNASSSSSVRSPSSEGRGRDISQGFNKWPRRKQRKSESQVMLDENQDSRATSPKPVDAEELQCEDPVHQQRPLEEPRASHRRFSPFRHRSKSKDRKASKEPTPKSDIPELSTSVASATLAGTSSDISGRPFARAPSARNISSEFRNTTGYLTASSDDSADESQAENSRSRSRDRQRHSKSKDKQKKIFVPVGVSRLHLVEMPTLVMKPIYWSPINDTSNVIRATWFYKDTMLPIPADVANRLEIGYEYMMPYADHYHEELQACIDNGAVAELKVVHRLWPDESTFSRPPTAVDLKPRQTAIDVPGSSDSHMPKAAMNVAVDPRRSRDKRLFSTHSVVYVDARNAQILRPSSLPSERQNRRPLNSIRKGRQIGVAVVRGFDRQAWLKIHPDPKLNAKSAHAKVGAYLSQSGDATTRGRRMSCAACEEDFKTPKVADLVLVIHGIGQKLSERVDSFHFTHAINNLRREFNVESSTEAVKGNLKDHCGIMVLPVNWRLTVSFDEENKTSDASPNNQYQLKDITPDSLQGVRSLISDVMLDIPYYLSHHKEKMTSAVIREANRVYRLWCRNNPGFEEHGRVHLIAHSLGSVMAMEILSRQPTRLTKDMKFDTHMPSEKMFEFDTTNLFSCGSPSGFFLLLNNASLVPRKGRAKPGMELEDRQPGIAFEAQYGCLAVDNIYNICHRNDPISYLQNASVDQLYSTTLVPAVIPTTGVGLMTRISNTLRWASNPGSDAYTASGSNATRPELTQMPSTVEMDTHNFTREEVAEKRMYLLNENGQIDWFLESGGGPLEIQYLNMLSAHSSYWVLRDFVRFLVVEIGRRPGKENTLPVLRARKQREFRRGSLA</sequence>
<dbReference type="PANTHER" id="PTHR23509:SF6">
    <property type="entry name" value="PHOSPHOLIPASE C1020.13C-RELATED"/>
    <property type="match status" value="1"/>
</dbReference>
<comment type="caution">
    <text evidence="3">The sequence shown here is derived from an EMBL/GenBank/DDBJ whole genome shotgun (WGS) entry which is preliminary data.</text>
</comment>
<dbReference type="PANTHER" id="PTHR23509">
    <property type="entry name" value="PA-PL1 PHOSPHOLIPASE FAMILY"/>
    <property type="match status" value="1"/>
</dbReference>
<gene>
    <name evidence="3" type="ORF">A1O9_08313</name>
</gene>
<evidence type="ECO:0000313" key="4">
    <source>
        <dbReference type="Proteomes" id="UP000027920"/>
    </source>
</evidence>
<feature type="compositionally biased region" description="Basic residues" evidence="1">
    <location>
        <begin position="276"/>
        <end position="287"/>
    </location>
</feature>
<dbReference type="GO" id="GO:0046872">
    <property type="term" value="F:metal ion binding"/>
    <property type="evidence" value="ECO:0007669"/>
    <property type="project" value="InterPro"/>
</dbReference>
<dbReference type="SUPFAM" id="SSF53474">
    <property type="entry name" value="alpha/beta-Hydrolases"/>
    <property type="match status" value="1"/>
</dbReference>
<dbReference type="HOGENOM" id="CLU_002680_0_1_1"/>
<dbReference type="AlphaFoldDB" id="A0A072P8E7"/>
<dbReference type="SMART" id="SM01127">
    <property type="entry name" value="DDHD"/>
    <property type="match status" value="1"/>
</dbReference>
<dbReference type="GO" id="GO:0004620">
    <property type="term" value="F:phospholipase activity"/>
    <property type="evidence" value="ECO:0007669"/>
    <property type="project" value="TreeGrafter"/>
</dbReference>
<feature type="compositionally biased region" description="Basic and acidic residues" evidence="1">
    <location>
        <begin position="198"/>
        <end position="210"/>
    </location>
</feature>
<dbReference type="Pfam" id="PF02862">
    <property type="entry name" value="DDHD"/>
    <property type="match status" value="2"/>
</dbReference>
<dbReference type="Proteomes" id="UP000027920">
    <property type="component" value="Unassembled WGS sequence"/>
</dbReference>
<dbReference type="GeneID" id="25283226"/>
<feature type="compositionally biased region" description="Polar residues" evidence="1">
    <location>
        <begin position="213"/>
        <end position="229"/>
    </location>
</feature>
<evidence type="ECO:0000313" key="3">
    <source>
        <dbReference type="EMBL" id="KEF55563.1"/>
    </source>
</evidence>
<reference evidence="3 4" key="1">
    <citation type="submission" date="2013-03" db="EMBL/GenBank/DDBJ databases">
        <title>The Genome Sequence of Exophiala aquamarina CBS 119918.</title>
        <authorList>
            <consortium name="The Broad Institute Genomics Platform"/>
            <person name="Cuomo C."/>
            <person name="de Hoog S."/>
            <person name="Gorbushina A."/>
            <person name="Walker B."/>
            <person name="Young S.K."/>
            <person name="Zeng Q."/>
            <person name="Gargeya S."/>
            <person name="Fitzgerald M."/>
            <person name="Haas B."/>
            <person name="Abouelleil A."/>
            <person name="Allen A.W."/>
            <person name="Alvarado L."/>
            <person name="Arachchi H.M."/>
            <person name="Berlin A.M."/>
            <person name="Chapman S.B."/>
            <person name="Gainer-Dewar J."/>
            <person name="Goldberg J."/>
            <person name="Griggs A."/>
            <person name="Gujja S."/>
            <person name="Hansen M."/>
            <person name="Howarth C."/>
            <person name="Imamovic A."/>
            <person name="Ireland A."/>
            <person name="Larimer J."/>
            <person name="McCowan C."/>
            <person name="Murphy C."/>
            <person name="Pearson M."/>
            <person name="Poon T.W."/>
            <person name="Priest M."/>
            <person name="Roberts A."/>
            <person name="Saif S."/>
            <person name="Shea T."/>
            <person name="Sisk P."/>
            <person name="Sykes S."/>
            <person name="Wortman J."/>
            <person name="Nusbaum C."/>
            <person name="Birren B."/>
        </authorList>
    </citation>
    <scope>NUCLEOTIDE SEQUENCE [LARGE SCALE GENOMIC DNA]</scope>
    <source>
        <strain evidence="3 4">CBS 119918</strain>
    </source>
</reference>
<proteinExistence type="predicted"/>
<dbReference type="GO" id="GO:0005737">
    <property type="term" value="C:cytoplasm"/>
    <property type="evidence" value="ECO:0007669"/>
    <property type="project" value="TreeGrafter"/>
</dbReference>
<organism evidence="3 4">
    <name type="scientific">Exophiala aquamarina CBS 119918</name>
    <dbReference type="NCBI Taxonomy" id="1182545"/>
    <lineage>
        <taxon>Eukaryota</taxon>
        <taxon>Fungi</taxon>
        <taxon>Dikarya</taxon>
        <taxon>Ascomycota</taxon>
        <taxon>Pezizomycotina</taxon>
        <taxon>Eurotiomycetes</taxon>
        <taxon>Chaetothyriomycetidae</taxon>
        <taxon>Chaetothyriales</taxon>
        <taxon>Herpotrichiellaceae</taxon>
        <taxon>Exophiala</taxon>
    </lineage>
</organism>